<dbReference type="AlphaFoldDB" id="A0A6M3KVN4"/>
<gene>
    <name evidence="1" type="ORF">MM415A01195_0005</name>
    <name evidence="2" type="ORF">MM415B02109_0012</name>
</gene>
<protein>
    <submittedName>
        <fullName evidence="2">Uncharacterized protein</fullName>
    </submittedName>
</protein>
<proteinExistence type="predicted"/>
<dbReference type="Pfam" id="PF24175">
    <property type="entry name" value="SU10_adaptor"/>
    <property type="match status" value="1"/>
</dbReference>
<reference evidence="2" key="1">
    <citation type="submission" date="2020-03" db="EMBL/GenBank/DDBJ databases">
        <title>The deep terrestrial virosphere.</title>
        <authorList>
            <person name="Holmfeldt K."/>
            <person name="Nilsson E."/>
            <person name="Simone D."/>
            <person name="Lopez-Fernandez M."/>
            <person name="Wu X."/>
            <person name="de Brujin I."/>
            <person name="Lundin D."/>
            <person name="Andersson A."/>
            <person name="Bertilsson S."/>
            <person name="Dopson M."/>
        </authorList>
    </citation>
    <scope>NUCLEOTIDE SEQUENCE</scope>
    <source>
        <strain evidence="1">MM415A01195</strain>
        <strain evidence="2">MM415B02109</strain>
    </source>
</reference>
<dbReference type="InterPro" id="IPR056209">
    <property type="entry name" value="SU10_adaptor"/>
</dbReference>
<sequence length="385" mass="41833">MIISCPNNLDSLPTSQFSYLSGNVSAAGTALPIKNISPFTTASFAVQIGKTGESQSEVQLLGTTTPSGTALALAGSLTYDHAIDTPVFHTFYDKIIFKCSTAGTSGTATALTDGTVSITPNSLFTEFNDTSGSSTYAYKTQYYNSVTGGISTESDWQIFGGPTFYSLVKLRQRGKDALYNASYIKSDDIITDWISEWGEQMTNAAIKVNKGYSIGTASYAFGTSGYGTITEAGFKVADKIEITTDGINYIPSTEIPMSQYSESDTFSASYPRHSWEGDTRFRVLPFGAIGTARFSFGQINTPLSNDTDELPLSFRSYTTGCVEYLLYRAYDNDNKDAIADKHYARFLASKNDFTNEITPRDQTGEKTINLSEPLTANDDISADFI</sequence>
<evidence type="ECO:0000313" key="2">
    <source>
        <dbReference type="EMBL" id="QJA86243.1"/>
    </source>
</evidence>
<dbReference type="EMBL" id="MT142624">
    <property type="protein sequence ID" value="QJA86243.1"/>
    <property type="molecule type" value="Genomic_DNA"/>
</dbReference>
<accession>A0A6M3KVN4</accession>
<organism evidence="2">
    <name type="scientific">viral metagenome</name>
    <dbReference type="NCBI Taxonomy" id="1070528"/>
    <lineage>
        <taxon>unclassified sequences</taxon>
        <taxon>metagenomes</taxon>
        <taxon>organismal metagenomes</taxon>
    </lineage>
</organism>
<evidence type="ECO:0000313" key="1">
    <source>
        <dbReference type="EMBL" id="QJA77868.1"/>
    </source>
</evidence>
<name>A0A6M3KVN4_9ZZZZ</name>
<dbReference type="EMBL" id="MT142307">
    <property type="protein sequence ID" value="QJA77868.1"/>
    <property type="molecule type" value="Genomic_DNA"/>
</dbReference>